<dbReference type="SUPFAM" id="SSF50370">
    <property type="entry name" value="Ricin B-like lectins"/>
    <property type="match status" value="1"/>
</dbReference>
<evidence type="ECO:0000256" key="13">
    <source>
        <dbReference type="RuleBase" id="RU361242"/>
    </source>
</evidence>
<keyword evidence="16" id="KW-1185">Reference proteome</keyword>
<dbReference type="InterPro" id="IPR035992">
    <property type="entry name" value="Ricin_B-like_lectins"/>
</dbReference>
<comment type="cofactor">
    <cofactor evidence="1 13">
        <name>Mn(2+)</name>
        <dbReference type="ChEBI" id="CHEBI:29035"/>
    </cofactor>
</comment>
<dbReference type="GO" id="GO:0000139">
    <property type="term" value="C:Golgi membrane"/>
    <property type="evidence" value="ECO:0007669"/>
    <property type="project" value="UniProtKB-SubCell"/>
</dbReference>
<dbReference type="FunFam" id="3.90.550.10:FF:000053">
    <property type="entry name" value="Polypeptide N-acetylgalactosaminyltransferase"/>
    <property type="match status" value="1"/>
</dbReference>
<keyword evidence="8 13" id="KW-0333">Golgi apparatus</keyword>
<keyword evidence="6" id="KW-0735">Signal-anchor</keyword>
<evidence type="ECO:0000256" key="8">
    <source>
        <dbReference type="ARBA" id="ARBA00023034"/>
    </source>
</evidence>
<dbReference type="PANTHER" id="PTHR11675:SF63">
    <property type="entry name" value="POLYPEPTIDE N-ACETYLGALACTOSAMINYLTRANSFERASE"/>
    <property type="match status" value="1"/>
</dbReference>
<feature type="transmembrane region" description="Helical" evidence="13">
    <location>
        <begin position="35"/>
        <end position="56"/>
    </location>
</feature>
<accession>E2A3P3</accession>
<dbReference type="SUPFAM" id="SSF53448">
    <property type="entry name" value="Nucleotide-diphospho-sugar transferases"/>
    <property type="match status" value="1"/>
</dbReference>
<dbReference type="Gene3D" id="3.90.550.10">
    <property type="entry name" value="Spore Coat Polysaccharide Biosynthesis Protein SpsA, Chain A"/>
    <property type="match status" value="1"/>
</dbReference>
<keyword evidence="10 13" id="KW-1015">Disulfide bond</keyword>
<dbReference type="InParanoid" id="E2A3P3"/>
<evidence type="ECO:0000256" key="11">
    <source>
        <dbReference type="ARBA" id="ARBA00023180"/>
    </source>
</evidence>
<sequence length="667" mass="76770">MSSGLAENEIAFKFSGKEAILINCPSLLHMISTRYVSFLLGIVIASLTWAFSLYLYSRLSQNNITASPTMLIPGISMHKEKEIDKEIMLRDNVIVARNEKQILSDKKAYNLKVHKDDRSNNLLLKQLQPAPVKPAVTLDQGLDELGMVKNMEDQQKRTIGYKNYAFNVLISDNLGVRRNVPDTRHKLCKTQKYSSNLPNASIIICFYNEHYTTLLRSLHSILERTPAALLHEIILVNDFSDSDILHEKIHAYIKNNFGAKVRLFKTKKREGLIRARVFGARKATGDVLIFLDSHIEVNEIWIEPLLSRIAYSKTIVPMPVIDIINADTFQYTGSPLVRGGFNWGLHFKWDNLPIGTLKHENDFVKPIKSPTMAGGLFAIDREYFIKIGEYDTGMDVWGGENLEISFRIWMCGGSIELIPCSRVGHVFRRRRPYGSDDPHDTMLKNSLRVAHVWMDEYKDYFLKNAKAIDYGDISERLALRQKLECKTFDWYLKVVYPELTLPDDTEKRLKDKWSKLEQRPMQPWHSRKRNYTDQYQIRLSNSVLCIQSEKDIKTKGSKLILMPCLRIKSQMWYETDKNELVLGQMLCMEGTEKIPKLGKCHEMGGNQDWHHKRINGTPIYNMAAGTCLGVIHDARNAQIVMDLCTKPNTALITWDLVRSRIPSKEIR</sequence>
<reference evidence="15 16" key="1">
    <citation type="journal article" date="2010" name="Science">
        <title>Genomic comparison of the ants Camponotus floridanus and Harpegnathos saltator.</title>
        <authorList>
            <person name="Bonasio R."/>
            <person name="Zhang G."/>
            <person name="Ye C."/>
            <person name="Mutti N.S."/>
            <person name="Fang X."/>
            <person name="Qin N."/>
            <person name="Donahue G."/>
            <person name="Yang P."/>
            <person name="Li Q."/>
            <person name="Li C."/>
            <person name="Zhang P."/>
            <person name="Huang Z."/>
            <person name="Berger S.L."/>
            <person name="Reinberg D."/>
            <person name="Wang J."/>
            <person name="Liebig J."/>
        </authorList>
    </citation>
    <scope>NUCLEOTIDE SEQUENCE [LARGE SCALE GENOMIC DNA]</scope>
    <source>
        <strain evidence="16">C129</strain>
    </source>
</reference>
<keyword evidence="13 15" id="KW-0808">Transferase</keyword>
<dbReference type="CDD" id="cd23440">
    <property type="entry name" value="beta-trefoil_Ricin_GALNT11"/>
    <property type="match status" value="1"/>
</dbReference>
<evidence type="ECO:0000256" key="4">
    <source>
        <dbReference type="ARBA" id="ARBA00022692"/>
    </source>
</evidence>
<dbReference type="Pfam" id="PF00535">
    <property type="entry name" value="Glycos_transf_2"/>
    <property type="match status" value="1"/>
</dbReference>
<evidence type="ECO:0000256" key="12">
    <source>
        <dbReference type="ARBA" id="ARBA00023211"/>
    </source>
</evidence>
<dbReference type="Proteomes" id="UP000000311">
    <property type="component" value="Unassembled WGS sequence"/>
</dbReference>
<dbReference type="InterPro" id="IPR045885">
    <property type="entry name" value="GalNAc-T"/>
</dbReference>
<dbReference type="SMART" id="SM00458">
    <property type="entry name" value="RICIN"/>
    <property type="match status" value="1"/>
</dbReference>
<dbReference type="STRING" id="104421.E2A3P3"/>
<dbReference type="FunCoup" id="E2A3P3">
    <property type="interactions" value="280"/>
</dbReference>
<dbReference type="PANTHER" id="PTHR11675">
    <property type="entry name" value="N-ACETYLGALACTOSAMINYLTRANSFERASE"/>
    <property type="match status" value="1"/>
</dbReference>
<dbReference type="OrthoDB" id="9982049at2759"/>
<comment type="pathway">
    <text evidence="13">Protein modification; protein glycosylation.</text>
</comment>
<dbReference type="AlphaFoldDB" id="E2A3P3"/>
<dbReference type="GO" id="GO:0008593">
    <property type="term" value="P:regulation of Notch signaling pathway"/>
    <property type="evidence" value="ECO:0007669"/>
    <property type="project" value="TreeGrafter"/>
</dbReference>
<keyword evidence="7 13" id="KW-1133">Transmembrane helix</keyword>
<dbReference type="GO" id="GO:0004653">
    <property type="term" value="F:polypeptide N-acetylgalactosaminyltransferase activity"/>
    <property type="evidence" value="ECO:0007669"/>
    <property type="project" value="TreeGrafter"/>
</dbReference>
<evidence type="ECO:0000313" key="15">
    <source>
        <dbReference type="EMBL" id="EFN71935.1"/>
    </source>
</evidence>
<dbReference type="Pfam" id="PF00652">
    <property type="entry name" value="Ricin_B_lectin"/>
    <property type="match status" value="1"/>
</dbReference>
<dbReference type="EC" id="2.4.1.-" evidence="13"/>
<name>E2A3P3_CAMFO</name>
<evidence type="ECO:0000256" key="5">
    <source>
        <dbReference type="ARBA" id="ARBA00022734"/>
    </source>
</evidence>
<evidence type="ECO:0000256" key="9">
    <source>
        <dbReference type="ARBA" id="ARBA00023136"/>
    </source>
</evidence>
<dbReference type="UniPathway" id="UPA00378"/>
<dbReference type="InterPro" id="IPR001173">
    <property type="entry name" value="Glyco_trans_2-like"/>
</dbReference>
<dbReference type="Gene3D" id="2.80.10.50">
    <property type="match status" value="1"/>
</dbReference>
<evidence type="ECO:0000313" key="16">
    <source>
        <dbReference type="Proteomes" id="UP000000311"/>
    </source>
</evidence>
<keyword evidence="9 13" id="KW-0472">Membrane</keyword>
<organism evidence="16">
    <name type="scientific">Camponotus floridanus</name>
    <name type="common">Florida carpenter ant</name>
    <dbReference type="NCBI Taxonomy" id="104421"/>
    <lineage>
        <taxon>Eukaryota</taxon>
        <taxon>Metazoa</taxon>
        <taxon>Ecdysozoa</taxon>
        <taxon>Arthropoda</taxon>
        <taxon>Hexapoda</taxon>
        <taxon>Insecta</taxon>
        <taxon>Pterygota</taxon>
        <taxon>Neoptera</taxon>
        <taxon>Endopterygota</taxon>
        <taxon>Hymenoptera</taxon>
        <taxon>Apocrita</taxon>
        <taxon>Aculeata</taxon>
        <taxon>Formicoidea</taxon>
        <taxon>Formicidae</taxon>
        <taxon>Formicinae</taxon>
        <taxon>Camponotus</taxon>
    </lineage>
</organism>
<dbReference type="GO" id="GO:0006493">
    <property type="term" value="P:protein O-linked glycosylation"/>
    <property type="evidence" value="ECO:0007669"/>
    <property type="project" value="UniProtKB-ARBA"/>
</dbReference>
<protein>
    <recommendedName>
        <fullName evidence="13">Polypeptide N-acetylgalactosaminyltransferase</fullName>
        <ecNumber evidence="13">2.4.1.-</ecNumber>
    </recommendedName>
    <alternativeName>
        <fullName evidence="13">Protein-UDP acetylgalactosaminyltransferase</fullName>
    </alternativeName>
</protein>
<dbReference type="InterPro" id="IPR029044">
    <property type="entry name" value="Nucleotide-diphossugar_trans"/>
</dbReference>
<dbReference type="EMBL" id="GL436457">
    <property type="protein sequence ID" value="EFN71935.1"/>
    <property type="molecule type" value="Genomic_DNA"/>
</dbReference>
<keyword evidence="4 13" id="KW-0812">Transmembrane</keyword>
<dbReference type="PROSITE" id="PS50231">
    <property type="entry name" value="RICIN_B_LECTIN"/>
    <property type="match status" value="1"/>
</dbReference>
<dbReference type="GO" id="GO:0030246">
    <property type="term" value="F:carbohydrate binding"/>
    <property type="evidence" value="ECO:0007669"/>
    <property type="project" value="UniProtKB-KW"/>
</dbReference>
<comment type="similarity">
    <text evidence="3 13">Belongs to the glycosyltransferase 2 family. GalNAc-T subfamily.</text>
</comment>
<evidence type="ECO:0000259" key="14">
    <source>
        <dbReference type="SMART" id="SM00458"/>
    </source>
</evidence>
<dbReference type="CDD" id="cd02510">
    <property type="entry name" value="pp-GalNAc-T"/>
    <property type="match status" value="1"/>
</dbReference>
<proteinExistence type="inferred from homology"/>
<evidence type="ECO:0000256" key="7">
    <source>
        <dbReference type="ARBA" id="ARBA00022989"/>
    </source>
</evidence>
<dbReference type="GO" id="GO:0005112">
    <property type="term" value="F:Notch binding"/>
    <property type="evidence" value="ECO:0007669"/>
    <property type="project" value="TreeGrafter"/>
</dbReference>
<gene>
    <name evidence="15" type="ORF">EAG_03940</name>
</gene>
<dbReference type="InterPro" id="IPR000772">
    <property type="entry name" value="Ricin_B_lectin"/>
</dbReference>
<keyword evidence="11" id="KW-0325">Glycoprotein</keyword>
<dbReference type="OMA" id="PVFQPWH"/>
<evidence type="ECO:0000256" key="6">
    <source>
        <dbReference type="ARBA" id="ARBA00022968"/>
    </source>
</evidence>
<comment type="subcellular location">
    <subcellularLocation>
        <location evidence="2 13">Golgi apparatus membrane</location>
        <topology evidence="2 13">Single-pass type II membrane protein</topology>
    </subcellularLocation>
</comment>
<evidence type="ECO:0000256" key="2">
    <source>
        <dbReference type="ARBA" id="ARBA00004323"/>
    </source>
</evidence>
<feature type="domain" description="Ricin B lectin" evidence="14">
    <location>
        <begin position="533"/>
        <end position="657"/>
    </location>
</feature>
<keyword evidence="13" id="KW-0328">Glycosyltransferase</keyword>
<evidence type="ECO:0000256" key="3">
    <source>
        <dbReference type="ARBA" id="ARBA00005680"/>
    </source>
</evidence>
<keyword evidence="12 13" id="KW-0464">Manganese</keyword>
<evidence type="ECO:0000256" key="10">
    <source>
        <dbReference type="ARBA" id="ARBA00023157"/>
    </source>
</evidence>
<evidence type="ECO:0000256" key="1">
    <source>
        <dbReference type="ARBA" id="ARBA00001936"/>
    </source>
</evidence>
<keyword evidence="5 13" id="KW-0430">Lectin</keyword>